<dbReference type="OrthoDB" id="652307at2759"/>
<keyword evidence="1" id="KW-0812">Transmembrane</keyword>
<comment type="caution">
    <text evidence="2">The sequence shown here is derived from an EMBL/GenBank/DDBJ whole genome shotgun (WGS) entry which is preliminary data.</text>
</comment>
<dbReference type="AlphaFoldDB" id="A0A843UDK6"/>
<dbReference type="EMBL" id="NMUH01000570">
    <property type="protein sequence ID" value="MQL81501.1"/>
    <property type="molecule type" value="Genomic_DNA"/>
</dbReference>
<feature type="transmembrane region" description="Helical" evidence="1">
    <location>
        <begin position="6"/>
        <end position="24"/>
    </location>
</feature>
<name>A0A843UDK6_COLES</name>
<gene>
    <name evidence="2" type="ORF">Taro_013961</name>
</gene>
<protein>
    <submittedName>
        <fullName evidence="2">Uncharacterized protein</fullName>
    </submittedName>
</protein>
<proteinExistence type="predicted"/>
<dbReference type="Proteomes" id="UP000652761">
    <property type="component" value="Unassembled WGS sequence"/>
</dbReference>
<feature type="transmembrane region" description="Helical" evidence="1">
    <location>
        <begin position="45"/>
        <end position="67"/>
    </location>
</feature>
<keyword evidence="1" id="KW-0472">Membrane</keyword>
<sequence length="116" mass="12695">MSTDWGPVIVAVVLFIVLSPGLLFQLPARTRMVEFGNMNTSGISILVHSIFFFCILTILVVAIEYYYQLLEYNSMLSKAAKAMRRGEAPVRHLASARSTEAIASDTPGDSSTYAAC</sequence>
<dbReference type="PANTHER" id="PTHR33128">
    <property type="entry name" value="OS05G0103400 PROTEIN"/>
    <property type="match status" value="1"/>
</dbReference>
<dbReference type="Pfam" id="PF11820">
    <property type="entry name" value="DUF3339"/>
    <property type="match status" value="1"/>
</dbReference>
<evidence type="ECO:0000256" key="1">
    <source>
        <dbReference type="SAM" id="Phobius"/>
    </source>
</evidence>
<dbReference type="PANTHER" id="PTHR33128:SF47">
    <property type="entry name" value="GPI-ANCHORED-LIKE PROTEIN (DUF 3339)"/>
    <property type="match status" value="1"/>
</dbReference>
<accession>A0A843UDK6</accession>
<reference evidence="2" key="1">
    <citation type="submission" date="2017-07" db="EMBL/GenBank/DDBJ databases">
        <title>Taro Niue Genome Assembly and Annotation.</title>
        <authorList>
            <person name="Atibalentja N."/>
            <person name="Keating K."/>
            <person name="Fields C.J."/>
        </authorList>
    </citation>
    <scope>NUCLEOTIDE SEQUENCE</scope>
    <source>
        <strain evidence="2">Niue_2</strain>
        <tissue evidence="2">Leaf</tissue>
    </source>
</reference>
<organism evidence="2 3">
    <name type="scientific">Colocasia esculenta</name>
    <name type="common">Wild taro</name>
    <name type="synonym">Arum esculentum</name>
    <dbReference type="NCBI Taxonomy" id="4460"/>
    <lineage>
        <taxon>Eukaryota</taxon>
        <taxon>Viridiplantae</taxon>
        <taxon>Streptophyta</taxon>
        <taxon>Embryophyta</taxon>
        <taxon>Tracheophyta</taxon>
        <taxon>Spermatophyta</taxon>
        <taxon>Magnoliopsida</taxon>
        <taxon>Liliopsida</taxon>
        <taxon>Araceae</taxon>
        <taxon>Aroideae</taxon>
        <taxon>Colocasieae</taxon>
        <taxon>Colocasia</taxon>
    </lineage>
</organism>
<dbReference type="InterPro" id="IPR021775">
    <property type="entry name" value="DUF3339"/>
</dbReference>
<evidence type="ECO:0000313" key="3">
    <source>
        <dbReference type="Proteomes" id="UP000652761"/>
    </source>
</evidence>
<keyword evidence="3" id="KW-1185">Reference proteome</keyword>
<keyword evidence="1" id="KW-1133">Transmembrane helix</keyword>
<evidence type="ECO:0000313" key="2">
    <source>
        <dbReference type="EMBL" id="MQL81501.1"/>
    </source>
</evidence>